<dbReference type="Pfam" id="PF13715">
    <property type="entry name" value="CarbopepD_reg_2"/>
    <property type="match status" value="1"/>
</dbReference>
<evidence type="ECO:0000256" key="3">
    <source>
        <dbReference type="ARBA" id="ARBA00022452"/>
    </source>
</evidence>
<keyword evidence="6 7" id="KW-0998">Cell outer membrane</keyword>
<gene>
    <name evidence="10" type="ORF">CRI94_04115</name>
</gene>
<keyword evidence="3 7" id="KW-1134">Transmembrane beta strand</keyword>
<evidence type="ECO:0000256" key="2">
    <source>
        <dbReference type="ARBA" id="ARBA00022448"/>
    </source>
</evidence>
<dbReference type="Pfam" id="PF07715">
    <property type="entry name" value="Plug"/>
    <property type="match status" value="1"/>
</dbReference>
<evidence type="ECO:0000256" key="4">
    <source>
        <dbReference type="ARBA" id="ARBA00022692"/>
    </source>
</evidence>
<comment type="caution">
    <text evidence="10">The sequence shown here is derived from an EMBL/GenBank/DDBJ whole genome shotgun (WGS) entry which is preliminary data.</text>
</comment>
<comment type="subcellular location">
    <subcellularLocation>
        <location evidence="1 7">Cell outer membrane</location>
        <topology evidence="1 7">Multi-pass membrane protein</topology>
    </subcellularLocation>
</comment>
<dbReference type="NCBIfam" id="TIGR04056">
    <property type="entry name" value="OMP_RagA_SusC"/>
    <property type="match status" value="1"/>
</dbReference>
<comment type="similarity">
    <text evidence="7">Belongs to the TonB-dependent receptor family.</text>
</comment>
<dbReference type="RefSeq" id="WP_098074412.1">
    <property type="nucleotide sequence ID" value="NZ_PDEQ01000002.1"/>
</dbReference>
<keyword evidence="2 7" id="KW-0813">Transport</keyword>
<keyword evidence="4 7" id="KW-0812">Transmembrane</keyword>
<dbReference type="InterPro" id="IPR037066">
    <property type="entry name" value="Plug_dom_sf"/>
</dbReference>
<dbReference type="InterPro" id="IPR023996">
    <property type="entry name" value="TonB-dep_OMP_SusC/RagA"/>
</dbReference>
<dbReference type="InterPro" id="IPR036942">
    <property type="entry name" value="Beta-barrel_TonB_sf"/>
</dbReference>
<dbReference type="InterPro" id="IPR039426">
    <property type="entry name" value="TonB-dep_rcpt-like"/>
</dbReference>
<dbReference type="EMBL" id="PDEQ01000002">
    <property type="protein sequence ID" value="PEN14232.1"/>
    <property type="molecule type" value="Genomic_DNA"/>
</dbReference>
<evidence type="ECO:0000313" key="10">
    <source>
        <dbReference type="EMBL" id="PEN14232.1"/>
    </source>
</evidence>
<dbReference type="InterPro" id="IPR008969">
    <property type="entry name" value="CarboxyPept-like_regulatory"/>
</dbReference>
<sequence>MMTRVWTLSLLLSTLLLMITWTPAPAQAQSDREISGQVTDAVTGETLPGVNVFVPSTKQGTATGIDGTYTLTVSEEADSLSFSYVGYETMTVPLAGRTEIDVALAPATLEAGELVVTALGIERESRTIGYSVQEVEGSDLSQTAELNVINSLQGQLAGVQVQPSGTGPGGSSRIVIRGIRFLGSSNQPLIVLDGIPIQGGGRQQTGSFGGFDYGGGIGDIDPNSIASLTVLRGGNAAALYGSRGANGAIVIETKKGTQETEVTVSSQTTAGEPLVLPDLQNEYGRGNNGTLTQGSDGIPVVPAGDISWGPRMEGQDVRDWTGSVQPYSPQPNNVEDLFDTSYSTNNSISFATGNETATARATISNVQSAGTLPGNELDRTNISLASSADLSDRFTVDGRVGYVAQSAFNRVNVAKSPDNPIYNAYYFPRNLRLSDLEDFRTSDGDPRLWLDESAADFSTRNNPYWTVNLNTNEDERRRVLGYMRLKYDFADWLNGFIRGGTDYNTLRREVRVASGTSYKVAQCGSDGSRRCGEYLAEQTMSQETTFDALLDGERELTDDVTGRLGVGGEWRFERGETTGTSGSGLSIPNFFTAGNLTSPTPTYGFSEKEVRSLYALFTIRYRDYLFLDLTARNEWSSTLPEDNNSYFYPSATAGFIFSDIWGPSWLSFGKFRASVAQVGSDTFPYRTMLEYDVQGQGHAGQSFGSVQVALPGVDLKPEMTTTTEAGLDLEFVDGRFALSSTYYLTNTRNQILDLPIPPASGWRSGIINAGKVRNEGVELRFEAAAVDGDDFQWDIDVNWSTNASEIVKLTDDIDTYELSSDLGVTIEAREGEPFGQIYGTAYQRTDDGRRIVDQNGLPVGISSDSLALLGNFQADWVGGVSNTFRYKGIGLSVLLDVKKGGDIFSLSNAVAAQQGTAAFTVDGREAFYNGNGGIVAEGVVNTGTASNPTYEENTQAVDPQAYWSRVGGEGGITEEFVYDASYVKLRQVTLSYRLPSGWIQPARLQSARVSVFGRNLAYLFKNTPGFDPESTYSTSLSNQGREAFAYPPTRSIGFSLNLTL</sequence>
<reference evidence="10 11" key="1">
    <citation type="submission" date="2017-10" db="EMBL/GenBank/DDBJ databases">
        <title>Draft genome of Longibacter Salinarum.</title>
        <authorList>
            <person name="Goh K.M."/>
            <person name="Shamsir M.S."/>
            <person name="Lim S.W."/>
        </authorList>
    </citation>
    <scope>NUCLEOTIDE SEQUENCE [LARGE SCALE GENOMIC DNA]</scope>
    <source>
        <strain evidence="10 11">KCTC 52045</strain>
    </source>
</reference>
<evidence type="ECO:0000256" key="8">
    <source>
        <dbReference type="SAM" id="SignalP"/>
    </source>
</evidence>
<dbReference type="SUPFAM" id="SSF56935">
    <property type="entry name" value="Porins"/>
    <property type="match status" value="1"/>
</dbReference>
<dbReference type="GO" id="GO:0009279">
    <property type="term" value="C:cell outer membrane"/>
    <property type="evidence" value="ECO:0007669"/>
    <property type="project" value="UniProtKB-SubCell"/>
</dbReference>
<evidence type="ECO:0000256" key="5">
    <source>
        <dbReference type="ARBA" id="ARBA00023136"/>
    </source>
</evidence>
<dbReference type="PROSITE" id="PS52016">
    <property type="entry name" value="TONB_DEPENDENT_REC_3"/>
    <property type="match status" value="1"/>
</dbReference>
<dbReference type="OrthoDB" id="9768177at2"/>
<dbReference type="Gene3D" id="2.60.40.1120">
    <property type="entry name" value="Carboxypeptidase-like, regulatory domain"/>
    <property type="match status" value="1"/>
</dbReference>
<keyword evidence="8" id="KW-0732">Signal</keyword>
<accession>A0A2A8CZV4</accession>
<evidence type="ECO:0000259" key="9">
    <source>
        <dbReference type="Pfam" id="PF07715"/>
    </source>
</evidence>
<dbReference type="Gene3D" id="2.40.170.20">
    <property type="entry name" value="TonB-dependent receptor, beta-barrel domain"/>
    <property type="match status" value="1"/>
</dbReference>
<evidence type="ECO:0000313" key="11">
    <source>
        <dbReference type="Proteomes" id="UP000220102"/>
    </source>
</evidence>
<protein>
    <recommendedName>
        <fullName evidence="9">TonB-dependent receptor plug domain-containing protein</fullName>
    </recommendedName>
</protein>
<proteinExistence type="inferred from homology"/>
<dbReference type="AlphaFoldDB" id="A0A2A8CZV4"/>
<dbReference type="SUPFAM" id="SSF49464">
    <property type="entry name" value="Carboxypeptidase regulatory domain-like"/>
    <property type="match status" value="1"/>
</dbReference>
<feature type="signal peptide" evidence="8">
    <location>
        <begin position="1"/>
        <end position="28"/>
    </location>
</feature>
<keyword evidence="5 7" id="KW-0472">Membrane</keyword>
<organism evidence="10 11">
    <name type="scientific">Longibacter salinarum</name>
    <dbReference type="NCBI Taxonomy" id="1850348"/>
    <lineage>
        <taxon>Bacteria</taxon>
        <taxon>Pseudomonadati</taxon>
        <taxon>Rhodothermota</taxon>
        <taxon>Rhodothermia</taxon>
        <taxon>Rhodothermales</taxon>
        <taxon>Salisaetaceae</taxon>
        <taxon>Longibacter</taxon>
    </lineage>
</organism>
<dbReference type="Proteomes" id="UP000220102">
    <property type="component" value="Unassembled WGS sequence"/>
</dbReference>
<evidence type="ECO:0000256" key="6">
    <source>
        <dbReference type="ARBA" id="ARBA00023237"/>
    </source>
</evidence>
<feature type="chain" id="PRO_5012721423" description="TonB-dependent receptor plug domain-containing protein" evidence="8">
    <location>
        <begin position="29"/>
        <end position="1060"/>
    </location>
</feature>
<feature type="domain" description="TonB-dependent receptor plug" evidence="9">
    <location>
        <begin position="126"/>
        <end position="248"/>
    </location>
</feature>
<dbReference type="InterPro" id="IPR012910">
    <property type="entry name" value="Plug_dom"/>
</dbReference>
<dbReference type="Gene3D" id="2.170.130.10">
    <property type="entry name" value="TonB-dependent receptor, plug domain"/>
    <property type="match status" value="1"/>
</dbReference>
<name>A0A2A8CZV4_9BACT</name>
<evidence type="ECO:0000256" key="1">
    <source>
        <dbReference type="ARBA" id="ARBA00004571"/>
    </source>
</evidence>
<keyword evidence="11" id="KW-1185">Reference proteome</keyword>
<evidence type="ECO:0000256" key="7">
    <source>
        <dbReference type="PROSITE-ProRule" id="PRU01360"/>
    </source>
</evidence>